<protein>
    <recommendedName>
        <fullName evidence="2">RelE/StbE replicon stabilization toxin</fullName>
    </recommendedName>
</protein>
<dbReference type="SUPFAM" id="SSF143011">
    <property type="entry name" value="RelE-like"/>
    <property type="match status" value="1"/>
</dbReference>
<dbReference type="EMBL" id="FPHN01000106">
    <property type="protein sequence ID" value="SFV59714.1"/>
    <property type="molecule type" value="Genomic_DNA"/>
</dbReference>
<name>A0A1W1C1U5_9ZZZZ</name>
<evidence type="ECO:0000313" key="1">
    <source>
        <dbReference type="EMBL" id="SFV59714.1"/>
    </source>
</evidence>
<gene>
    <name evidence="1" type="ORF">MNB_SV-14-204</name>
</gene>
<accession>A0A1W1C1U5</accession>
<sequence>MYFDHKRYRVVYQVLEEEILIHLIAIGKRDKMEVYEKAGERVEK</sequence>
<dbReference type="InterPro" id="IPR035093">
    <property type="entry name" value="RelE/ParE_toxin_dom_sf"/>
</dbReference>
<evidence type="ECO:0008006" key="2">
    <source>
        <dbReference type="Google" id="ProtNLM"/>
    </source>
</evidence>
<reference evidence="1" key="1">
    <citation type="submission" date="2016-10" db="EMBL/GenBank/DDBJ databases">
        <authorList>
            <person name="de Groot N.N."/>
        </authorList>
    </citation>
    <scope>NUCLEOTIDE SEQUENCE</scope>
</reference>
<organism evidence="1">
    <name type="scientific">hydrothermal vent metagenome</name>
    <dbReference type="NCBI Taxonomy" id="652676"/>
    <lineage>
        <taxon>unclassified sequences</taxon>
        <taxon>metagenomes</taxon>
        <taxon>ecological metagenomes</taxon>
    </lineage>
</organism>
<dbReference type="Gene3D" id="3.30.2310.20">
    <property type="entry name" value="RelE-like"/>
    <property type="match status" value="1"/>
</dbReference>
<dbReference type="AlphaFoldDB" id="A0A1W1C1U5"/>
<proteinExistence type="predicted"/>